<comment type="caution">
    <text evidence="2">The sequence shown here is derived from an EMBL/GenBank/DDBJ whole genome shotgun (WGS) entry which is preliminary data.</text>
</comment>
<dbReference type="HOGENOM" id="CLU_1530024_0_0_9"/>
<dbReference type="AlphaFoldDB" id="C0E9X4"/>
<keyword evidence="3" id="KW-1185">Reference proteome</keyword>
<dbReference type="Pfam" id="PF21805">
    <property type="entry name" value="Imm5_like"/>
    <property type="match status" value="1"/>
</dbReference>
<dbReference type="Proteomes" id="UP000003340">
    <property type="component" value="Unassembled WGS sequence"/>
</dbReference>
<reference evidence="2 3" key="1">
    <citation type="submission" date="2009-01" db="EMBL/GenBank/DDBJ databases">
        <authorList>
            <person name="Fulton L."/>
            <person name="Clifton S."/>
            <person name="Fulton B."/>
            <person name="Xu J."/>
            <person name="Minx P."/>
            <person name="Pepin K.H."/>
            <person name="Johnson M."/>
            <person name="Bhonagiri V."/>
            <person name="Nash W.E."/>
            <person name="Mardis E.R."/>
            <person name="Wilson R.K."/>
        </authorList>
    </citation>
    <scope>NUCLEOTIDE SEQUENCE [LARGE SCALE GENOMIC DNA]</scope>
    <source>
        <strain evidence="2 3">DSM 5476</strain>
    </source>
</reference>
<proteinExistence type="predicted"/>
<sequence>MLMQKLRKMLGDPKSPECVSLMRLMETQSKATLANWAIAFAKQEYLEIYQAECSRDTRLCDAVRACEAYLAGNKTLGETKPLLRAAVQAARDAADKPAAQAAARSVSTACSTIQTPTNALGFLFYGAAATAYSRAGLAQTAEVYSRLASEQFKRALDSLRRVCISDEQHPVKINWDCSK</sequence>
<feature type="domain" description="Imm-5-like" evidence="1">
    <location>
        <begin position="24"/>
        <end position="143"/>
    </location>
</feature>
<organism evidence="2 3">
    <name type="scientific">[Clostridium] methylpentosum DSM 5476</name>
    <dbReference type="NCBI Taxonomy" id="537013"/>
    <lineage>
        <taxon>Bacteria</taxon>
        <taxon>Bacillati</taxon>
        <taxon>Bacillota</taxon>
        <taxon>Clostridia</taxon>
        <taxon>Eubacteriales</taxon>
        <taxon>Oscillospiraceae</taxon>
        <taxon>Oscillospiraceae incertae sedis</taxon>
    </lineage>
</organism>
<gene>
    <name evidence="2" type="ORF">CLOSTMETH_00626</name>
</gene>
<dbReference type="STRING" id="537013.CLOSTMETH_00626"/>
<evidence type="ECO:0000259" key="1">
    <source>
        <dbReference type="Pfam" id="PF21805"/>
    </source>
</evidence>
<dbReference type="eggNOG" id="ENOG5032SZS">
    <property type="taxonomic scope" value="Bacteria"/>
</dbReference>
<accession>C0E9X4</accession>
<dbReference type="InterPro" id="IPR048667">
    <property type="entry name" value="Imm5-like"/>
</dbReference>
<reference evidence="2 3" key="2">
    <citation type="submission" date="2009-02" db="EMBL/GenBank/DDBJ databases">
        <title>Draft genome sequence of Clostridium methylpentosum (DSM 5476).</title>
        <authorList>
            <person name="Sudarsanam P."/>
            <person name="Ley R."/>
            <person name="Guruge J."/>
            <person name="Turnbaugh P.J."/>
            <person name="Mahowald M."/>
            <person name="Liep D."/>
            <person name="Gordon J."/>
        </authorList>
    </citation>
    <scope>NUCLEOTIDE SEQUENCE [LARGE SCALE GENOMIC DNA]</scope>
    <source>
        <strain evidence="2 3">DSM 5476</strain>
    </source>
</reference>
<evidence type="ECO:0000313" key="3">
    <source>
        <dbReference type="Proteomes" id="UP000003340"/>
    </source>
</evidence>
<protein>
    <recommendedName>
        <fullName evidence="1">Imm-5-like domain-containing protein</fullName>
    </recommendedName>
</protein>
<name>C0E9X4_9FIRM</name>
<dbReference type="EMBL" id="ACEC01000025">
    <property type="protein sequence ID" value="EEG31729.1"/>
    <property type="molecule type" value="Genomic_DNA"/>
</dbReference>
<evidence type="ECO:0000313" key="2">
    <source>
        <dbReference type="EMBL" id="EEG31729.1"/>
    </source>
</evidence>